<dbReference type="SUPFAM" id="SSF51569">
    <property type="entry name" value="Aldolase"/>
    <property type="match status" value="1"/>
</dbReference>
<dbReference type="NCBIfam" id="TIGR01358">
    <property type="entry name" value="DAHP_synth_II"/>
    <property type="match status" value="1"/>
</dbReference>
<feature type="binding site" evidence="3">
    <location>
        <position position="107"/>
    </location>
    <ligand>
        <name>phosphoenolpyruvate</name>
        <dbReference type="ChEBI" id="CHEBI:58702"/>
    </ligand>
</feature>
<dbReference type="GO" id="GO:0003849">
    <property type="term" value="F:3-deoxy-7-phosphoheptulonate synthase activity"/>
    <property type="evidence" value="ECO:0007669"/>
    <property type="project" value="UniProtKB-EC"/>
</dbReference>
<keyword evidence="6" id="KW-1185">Reference proteome</keyword>
<dbReference type="PANTHER" id="PTHR21337">
    <property type="entry name" value="PHOSPHO-2-DEHYDRO-3-DEOXYHEPTONATE ALDOLASE 1, 2"/>
    <property type="match status" value="1"/>
</dbReference>
<comment type="similarity">
    <text evidence="1 4">Belongs to the class-II DAHP synthase family.</text>
</comment>
<evidence type="ECO:0000256" key="1">
    <source>
        <dbReference type="ARBA" id="ARBA00008911"/>
    </source>
</evidence>
<comment type="cofactor">
    <cofactor evidence="3">
        <name>Mn(2+)</name>
        <dbReference type="ChEBI" id="CHEBI:29035"/>
    </cofactor>
    <cofactor evidence="3">
        <name>Co(2+)</name>
        <dbReference type="ChEBI" id="CHEBI:48828"/>
    </cofactor>
    <cofactor evidence="3">
        <name>Cd(2+)</name>
        <dbReference type="ChEBI" id="CHEBI:48775"/>
    </cofactor>
    <text evidence="3">Binds 1 divalent cation per subunit. The enzyme is active with manganese, cobalt or cadmium ions.</text>
</comment>
<keyword evidence="2 4" id="KW-0808">Transferase</keyword>
<feature type="binding site" evidence="3">
    <location>
        <position position="68"/>
    </location>
    <ligand>
        <name>Mn(2+)</name>
        <dbReference type="ChEBI" id="CHEBI:29035"/>
    </ligand>
</feature>
<gene>
    <name evidence="5" type="ORF">J1N51_02185</name>
</gene>
<feature type="binding site" evidence="3">
    <location>
        <begin position="267"/>
        <end position="268"/>
    </location>
    <ligand>
        <name>phosphoenolpyruvate</name>
        <dbReference type="ChEBI" id="CHEBI:58702"/>
    </ligand>
</feature>
<sequence>MTIWTPDSWRKLPIKQQPTYKNKELLTSVEEQIHSFPPLVFAEETRELYRQLGEVSQGRGFLLQGGDCAESFADFNAANIRDTFKVMLQMAVVLTFGGKVPVTKIARVAGQYAKPRSADFEEVDGVKLPSYRGDIVNSFEPNEAAREPDPERLITAYHHSASTLNLLRAFAQGGLADLHQVNRWNMSFVESNPNRDRYQALADQLKETLDFMEVIGLTSETTPMIKETQLFTSHEALLLNYEQALTRKDHLTDKWYDCSAHMVWIGERTRQLDHAHIEFFKGINNPIGVKVGPGMDPDELIQLIDALNPNNVPGRLTLITRMGADVLADKLPALVKRVKQEGRHVVWSSDPMHGNTIKASNGYKTRNFDSVLREIQQFFAVHKSEGTWAGGVHFEMTGQHVTECTGGAYGLSEEDLSRRYKTQCDPRLNADQVLELAFLITDALKDAR</sequence>
<dbReference type="InterPro" id="IPR002480">
    <property type="entry name" value="DAHP_synth_2"/>
</dbReference>
<organism evidence="5 6">
    <name type="scientific">Psychrosphaera ytuae</name>
    <dbReference type="NCBI Taxonomy" id="2820710"/>
    <lineage>
        <taxon>Bacteria</taxon>
        <taxon>Pseudomonadati</taxon>
        <taxon>Pseudomonadota</taxon>
        <taxon>Gammaproteobacteria</taxon>
        <taxon>Alteromonadales</taxon>
        <taxon>Pseudoalteromonadaceae</taxon>
        <taxon>Psychrosphaera</taxon>
    </lineage>
</organism>
<dbReference type="InterPro" id="IPR013785">
    <property type="entry name" value="Aldolase_TIM"/>
</dbReference>
<reference evidence="5" key="1">
    <citation type="submission" date="2021-03" db="EMBL/GenBank/DDBJ databases">
        <title>Description of Psychrosphaera ytuae sp. nov. isolated from deep sea sediment of South China Sea.</title>
        <authorList>
            <person name="Zhang J."/>
            <person name="Xu X.-D."/>
        </authorList>
    </citation>
    <scope>NUCLEOTIDE SEQUENCE</scope>
    <source>
        <strain evidence="5">MTZ26</strain>
    </source>
</reference>
<dbReference type="EC" id="2.5.1.54" evidence="4"/>
<evidence type="ECO:0000256" key="4">
    <source>
        <dbReference type="RuleBase" id="RU363071"/>
    </source>
</evidence>
<keyword evidence="3" id="KW-0170">Cobalt</keyword>
<evidence type="ECO:0000256" key="3">
    <source>
        <dbReference type="PIRSR" id="PIRSR602480-1"/>
    </source>
</evidence>
<dbReference type="PANTHER" id="PTHR21337:SF0">
    <property type="entry name" value="PHOSPHO-2-DEHYDRO-3-DEOXYHEPTONATE ALDOLASE"/>
    <property type="match status" value="1"/>
</dbReference>
<comment type="catalytic activity">
    <reaction evidence="4">
        <text>D-erythrose 4-phosphate + phosphoenolpyruvate + H2O = 7-phospho-2-dehydro-3-deoxy-D-arabino-heptonate + phosphate</text>
        <dbReference type="Rhea" id="RHEA:14717"/>
        <dbReference type="ChEBI" id="CHEBI:15377"/>
        <dbReference type="ChEBI" id="CHEBI:16897"/>
        <dbReference type="ChEBI" id="CHEBI:43474"/>
        <dbReference type="ChEBI" id="CHEBI:58394"/>
        <dbReference type="ChEBI" id="CHEBI:58702"/>
        <dbReference type="EC" id="2.5.1.54"/>
    </reaction>
</comment>
<dbReference type="Proteomes" id="UP000682739">
    <property type="component" value="Chromosome"/>
</dbReference>
<feature type="binding site" evidence="3">
    <location>
        <position position="395"/>
    </location>
    <ligand>
        <name>Mn(2+)</name>
        <dbReference type="ChEBI" id="CHEBI:29035"/>
    </ligand>
</feature>
<protein>
    <recommendedName>
        <fullName evidence="4">Phospho-2-dehydro-3-deoxyheptonate aldolase</fullName>
        <ecNumber evidence="4">2.5.1.54</ecNumber>
    </recommendedName>
</protein>
<feature type="binding site" evidence="3">
    <location>
        <position position="321"/>
    </location>
    <ligand>
        <name>phosphoenolpyruvate</name>
        <dbReference type="ChEBI" id="CHEBI:58702"/>
    </ligand>
</feature>
<dbReference type="EMBL" id="CP072110">
    <property type="protein sequence ID" value="QTH64315.1"/>
    <property type="molecule type" value="Genomic_DNA"/>
</dbReference>
<evidence type="ECO:0000313" key="6">
    <source>
        <dbReference type="Proteomes" id="UP000682739"/>
    </source>
</evidence>
<dbReference type="Gene3D" id="3.20.20.70">
    <property type="entry name" value="Aldolase class I"/>
    <property type="match status" value="1"/>
</dbReference>
<feature type="binding site" evidence="3">
    <location>
        <position position="425"/>
    </location>
    <ligand>
        <name>Mn(2+)</name>
        <dbReference type="ChEBI" id="CHEBI:29035"/>
    </ligand>
</feature>
<accession>A0A975DES6</accession>
<name>A0A975DES6_9GAMM</name>
<proteinExistence type="inferred from homology"/>
<evidence type="ECO:0000256" key="2">
    <source>
        <dbReference type="ARBA" id="ARBA00022679"/>
    </source>
</evidence>
<dbReference type="AlphaFoldDB" id="A0A975DES6"/>
<keyword evidence="3" id="KW-0104">Cadmium</keyword>
<dbReference type="Pfam" id="PF01474">
    <property type="entry name" value="DAHP_synth_2"/>
    <property type="match status" value="1"/>
</dbReference>
<feature type="binding site" evidence="3">
    <location>
        <position position="290"/>
    </location>
    <ligand>
        <name>phosphoenolpyruvate</name>
        <dbReference type="ChEBI" id="CHEBI:58702"/>
    </ligand>
</feature>
<dbReference type="GO" id="GO:0009073">
    <property type="term" value="P:aromatic amino acid family biosynthetic process"/>
    <property type="evidence" value="ECO:0007669"/>
    <property type="project" value="InterPro"/>
</dbReference>
<feature type="binding site" evidence="3">
    <location>
        <position position="353"/>
    </location>
    <ligand>
        <name>Mn(2+)</name>
        <dbReference type="ChEBI" id="CHEBI:29035"/>
    </ligand>
</feature>
<dbReference type="KEGG" id="psym:J1N51_02185"/>
<evidence type="ECO:0000313" key="5">
    <source>
        <dbReference type="EMBL" id="QTH64315.1"/>
    </source>
</evidence>
<keyword evidence="3" id="KW-0464">Manganese</keyword>
<dbReference type="RefSeq" id="WP_208832370.1">
    <property type="nucleotide sequence ID" value="NZ_CP072110.1"/>
</dbReference>